<reference evidence="1 2" key="1">
    <citation type="submission" date="2016-10" db="EMBL/GenBank/DDBJ databases">
        <authorList>
            <person name="de Groot N.N."/>
        </authorList>
    </citation>
    <scope>NUCLEOTIDE SEQUENCE [LARGE SCALE GENOMIC DNA]</scope>
    <source>
        <strain evidence="1 2">NLAE-zl-C57</strain>
    </source>
</reference>
<dbReference type="Proteomes" id="UP000181870">
    <property type="component" value="Unassembled WGS sequence"/>
</dbReference>
<sequence length="106" mass="12004">MDEQKLQVVNHPLFGEIQVSQSENGNALYRAATVAERIGISDYKSYVGKSIKSYSIKIPKVNGLGYTTKMPIKFIDEDGIRSMLLIVCEQKIHHAMKNYKTQLTKL</sequence>
<name>A0A1G8AH77_BACOV</name>
<dbReference type="AlphaFoldDB" id="A0A1G8AH77"/>
<dbReference type="EMBL" id="FNDO01000002">
    <property type="protein sequence ID" value="SDH20334.1"/>
    <property type="molecule type" value="Genomic_DNA"/>
</dbReference>
<dbReference type="RefSeq" id="WP_074635729.1">
    <property type="nucleotide sequence ID" value="NZ_FNDO01000002.1"/>
</dbReference>
<proteinExistence type="predicted"/>
<evidence type="ECO:0000313" key="2">
    <source>
        <dbReference type="Proteomes" id="UP000181870"/>
    </source>
</evidence>
<organism evidence="1 2">
    <name type="scientific">Bacteroides ovatus</name>
    <dbReference type="NCBI Taxonomy" id="28116"/>
    <lineage>
        <taxon>Bacteria</taxon>
        <taxon>Pseudomonadati</taxon>
        <taxon>Bacteroidota</taxon>
        <taxon>Bacteroidia</taxon>
        <taxon>Bacteroidales</taxon>
        <taxon>Bacteroidaceae</taxon>
        <taxon>Bacteroides</taxon>
    </lineage>
</organism>
<accession>A0A1G8AH77</accession>
<evidence type="ECO:0000313" key="1">
    <source>
        <dbReference type="EMBL" id="SDH20334.1"/>
    </source>
</evidence>
<gene>
    <name evidence="1" type="ORF">SAMN05192582_1002183</name>
</gene>
<protein>
    <submittedName>
        <fullName evidence="1">Uncharacterized protein</fullName>
    </submittedName>
</protein>